<feature type="transmembrane region" description="Helical" evidence="1">
    <location>
        <begin position="125"/>
        <end position="149"/>
    </location>
</feature>
<gene>
    <name evidence="2" type="ORF">B7R22_15540</name>
</gene>
<name>A0A3E0VSN9_9MICO</name>
<dbReference type="PANTHER" id="PTHR37305">
    <property type="entry name" value="INTEGRAL MEMBRANE PROTEIN-RELATED"/>
    <property type="match status" value="1"/>
</dbReference>
<evidence type="ECO:0000313" key="3">
    <source>
        <dbReference type="Proteomes" id="UP000256541"/>
    </source>
</evidence>
<dbReference type="OrthoDB" id="3297477at2"/>
<evidence type="ECO:0000313" key="2">
    <source>
        <dbReference type="EMBL" id="RFA12529.1"/>
    </source>
</evidence>
<evidence type="ECO:0000256" key="1">
    <source>
        <dbReference type="SAM" id="Phobius"/>
    </source>
</evidence>
<dbReference type="Proteomes" id="UP000256541">
    <property type="component" value="Unassembled WGS sequence"/>
</dbReference>
<keyword evidence="1" id="KW-0472">Membrane</keyword>
<feature type="transmembrane region" description="Helical" evidence="1">
    <location>
        <begin position="169"/>
        <end position="194"/>
    </location>
</feature>
<comment type="caution">
    <text evidence="2">The sequence shown here is derived from an EMBL/GenBank/DDBJ whole genome shotgun (WGS) entry which is preliminary data.</text>
</comment>
<feature type="transmembrane region" description="Helical" evidence="1">
    <location>
        <begin position="247"/>
        <end position="269"/>
    </location>
</feature>
<organism evidence="2 3">
    <name type="scientific">Subtercola boreus</name>
    <dbReference type="NCBI Taxonomy" id="120213"/>
    <lineage>
        <taxon>Bacteria</taxon>
        <taxon>Bacillati</taxon>
        <taxon>Actinomycetota</taxon>
        <taxon>Actinomycetes</taxon>
        <taxon>Micrococcales</taxon>
        <taxon>Microbacteriaceae</taxon>
        <taxon>Subtercola</taxon>
    </lineage>
</organism>
<feature type="transmembrane region" description="Helical" evidence="1">
    <location>
        <begin position="39"/>
        <end position="61"/>
    </location>
</feature>
<reference evidence="2 3" key="1">
    <citation type="submission" date="2017-04" db="EMBL/GenBank/DDBJ databases">
        <title>Comparative genome analysis of Subtercola boreus.</title>
        <authorList>
            <person name="Cho Y.-J."/>
            <person name="Cho A."/>
            <person name="Kim O.-S."/>
            <person name="Lee J.-I."/>
        </authorList>
    </citation>
    <scope>NUCLEOTIDE SEQUENCE [LARGE SCALE GENOMIC DNA]</scope>
    <source>
        <strain evidence="2 3">P27479</strain>
    </source>
</reference>
<dbReference type="AlphaFoldDB" id="A0A3E0VSN9"/>
<accession>A0A3E0VSN9</accession>
<dbReference type="RefSeq" id="WP_116412623.1">
    <property type="nucleotide sequence ID" value="NZ_NBXB01000041.1"/>
</dbReference>
<keyword evidence="1" id="KW-0812">Transmembrane</keyword>
<keyword evidence="1" id="KW-1133">Transmembrane helix</keyword>
<dbReference type="EMBL" id="NBXB01000041">
    <property type="protein sequence ID" value="RFA12529.1"/>
    <property type="molecule type" value="Genomic_DNA"/>
</dbReference>
<feature type="transmembrane region" description="Helical" evidence="1">
    <location>
        <begin position="201"/>
        <end position="220"/>
    </location>
</feature>
<proteinExistence type="predicted"/>
<sequence>MSTATARRSTTLPASPIRLTAGGIIRSEWIKLRSLRSTIWAYAVILVLQIAIGLLVISFTVNNLDSSRGQAILQSPELATAGATAGVVFAQLVVSVLGVLVISGEYSTGQIRSSFAAVPKRLPVLWAKLAVFGVVTFVVSLVGILLAYAVTYPILANAGHSSNLSDSAVFLPIIGAAGYLALIGMLALGLGAILRSTAGGIAASLGLLLVVPVIFTLIPVDWAHSISDWLPGSVGPAIYQMSTTFEWWQALLIMIGWIAVVFAAAATLIRRRDA</sequence>
<protein>
    <recommendedName>
        <fullName evidence="4">ABC transporter permease</fullName>
    </recommendedName>
</protein>
<feature type="transmembrane region" description="Helical" evidence="1">
    <location>
        <begin position="81"/>
        <end position="104"/>
    </location>
</feature>
<evidence type="ECO:0008006" key="4">
    <source>
        <dbReference type="Google" id="ProtNLM"/>
    </source>
</evidence>
<dbReference type="PANTHER" id="PTHR37305:SF1">
    <property type="entry name" value="MEMBRANE PROTEIN"/>
    <property type="match status" value="1"/>
</dbReference>